<feature type="signal peptide" evidence="1">
    <location>
        <begin position="1"/>
        <end position="20"/>
    </location>
</feature>
<feature type="chain" id="PRO_5035482730" evidence="1">
    <location>
        <begin position="21"/>
        <end position="1543"/>
    </location>
</feature>
<accession>A0A8K0R734</accession>
<keyword evidence="1" id="KW-0732">Signal</keyword>
<dbReference type="EMBL" id="JAGMVJ010000010">
    <property type="protein sequence ID" value="KAH7087105.1"/>
    <property type="molecule type" value="Genomic_DNA"/>
</dbReference>
<keyword evidence="3" id="KW-1185">Reference proteome</keyword>
<evidence type="ECO:0000256" key="1">
    <source>
        <dbReference type="SAM" id="SignalP"/>
    </source>
</evidence>
<comment type="caution">
    <text evidence="2">The sequence shown here is derived from an EMBL/GenBank/DDBJ whole genome shotgun (WGS) entry which is preliminary data.</text>
</comment>
<protein>
    <submittedName>
        <fullName evidence="2">Uncharacterized protein</fullName>
    </submittedName>
</protein>
<organism evidence="2 3">
    <name type="scientific">Paraphoma chrysanthemicola</name>
    <dbReference type="NCBI Taxonomy" id="798071"/>
    <lineage>
        <taxon>Eukaryota</taxon>
        <taxon>Fungi</taxon>
        <taxon>Dikarya</taxon>
        <taxon>Ascomycota</taxon>
        <taxon>Pezizomycotina</taxon>
        <taxon>Dothideomycetes</taxon>
        <taxon>Pleosporomycetidae</taxon>
        <taxon>Pleosporales</taxon>
        <taxon>Pleosporineae</taxon>
        <taxon>Phaeosphaeriaceae</taxon>
        <taxon>Paraphoma</taxon>
    </lineage>
</organism>
<dbReference type="OrthoDB" id="5981545at2759"/>
<evidence type="ECO:0000313" key="2">
    <source>
        <dbReference type="EMBL" id="KAH7087105.1"/>
    </source>
</evidence>
<name>A0A8K0R734_9PLEO</name>
<gene>
    <name evidence="2" type="ORF">FB567DRAFT_59471</name>
</gene>
<reference evidence="2" key="1">
    <citation type="journal article" date="2021" name="Nat. Commun.">
        <title>Genetic determinants of endophytism in the Arabidopsis root mycobiome.</title>
        <authorList>
            <person name="Mesny F."/>
            <person name="Miyauchi S."/>
            <person name="Thiergart T."/>
            <person name="Pickel B."/>
            <person name="Atanasova L."/>
            <person name="Karlsson M."/>
            <person name="Huettel B."/>
            <person name="Barry K.W."/>
            <person name="Haridas S."/>
            <person name="Chen C."/>
            <person name="Bauer D."/>
            <person name="Andreopoulos W."/>
            <person name="Pangilinan J."/>
            <person name="LaButti K."/>
            <person name="Riley R."/>
            <person name="Lipzen A."/>
            <person name="Clum A."/>
            <person name="Drula E."/>
            <person name="Henrissat B."/>
            <person name="Kohler A."/>
            <person name="Grigoriev I.V."/>
            <person name="Martin F.M."/>
            <person name="Hacquard S."/>
        </authorList>
    </citation>
    <scope>NUCLEOTIDE SEQUENCE</scope>
    <source>
        <strain evidence="2">MPI-SDFR-AT-0120</strain>
    </source>
</reference>
<proteinExistence type="predicted"/>
<sequence length="1543" mass="162605">MSRLYAASTLLLLSLPQGFAAPVAQDGLPPFQLLNATAIVAPVAALVTGDVSVQTDPIVLSDPLVQAIPEPAPLPLPLPLVSNLTGGVLVDEPQVTSVVDVIDDSAWFSPDIIDNSLVDPIPLTLPIPIENGIGDGTGPEAFGDPAVDLILPADWESLIPFDDDLTITPIVPDLVPAVPTETSWNATTLNETIPLVVPTLVEDPAVVDSILPVDWESLIPFDEEDLVPIPIVPQLEPPVIPTEISWNATALNDTIPLVTSTPLEDTTVVDSILPEDWESLIPSEDDDLVFNSPIVPTLVPTETSWNTTTLNGSLPLVAPVPLNDTPVVDSILPDDWESFIPTDDVIEPATPADPILSDPVPVDVPASAEEPALTLPPFIPFLPPPPGFPFTPGLPFPPIFPPLFPPVLPPVVTPTLDVESFNDVVQQLADVITDFVTIVPAESEPPVPVVASIEPLILNATAPFPLTNDTTPLRRQAAPTPTPASTLLVPNPLAIPNPLAVPNPLSQILAKLPVQNPAEALSQFYQPLFKLLNDVLKNVPGASALTGKAPVNIGLGPNITPIWPINIGLGKRQLPGLLDPNNALSLVKQIVSIINNLLSGTPIVVGGGVKPIPLDQILSSLNLGKLGKRDALTHEQAQLITVAAAENAQLKQFIAALKLHESHVTKRAIDSGALLDLLTSLVGIIETVLGIIKDAPVLGDVVEKLPVASSIVTDRISLAKLPPVDLESLAGARPLDPSTLVGGVPLEDAISQGSVLADRKVKPRGGALRARQLLGGLGGLGGLPALGGAGGLGSLPGLPAGALPGLPAGAPGILPALGSPPNLGSLPGLGGVPTSPLGSLDALTNILKPVLDATKPILQLPQSSDGPLAPVLAITQPALQVTQPVVGAVAPVLDITKPVLDGVKPILDAVKPLLDATKPVLEIPKPVLDAVSPILDATKPVLDSIKPVLDLTKPVVAIASPVVGMTKPGLDLAVPVVASLDPLVDALKPIITQAVAPMTDLLAPLLAAVTPVLDVAKPATGVLKPVVPLDAIKSLLKLISTLLGLGDFKLPIVKRTESVSSFPLLSDIKASQSSGSYSKETVPNNAAYVVKPLAPLTQAVAGAGVSALLPDIPLNKDGVLPAKEETIENLSRLVDLIASYRSVRAQSGVADTSNDNTRESDDELQLLIDTSLASLSQQLSHPDDCCTPETTFTDLLPSLTPTPQATLHTRDNTPIHITPDMIRAFLQKWHTVGLTLSDIAPKLVSDLMQLALDDSYVPNDIPYLGKYPEIVREFLFELFYIMQLLQDSDVPDQDKIDLFAIMFDPDFLKEAESLPPMRMKRGAADFPVWTDASIKEYIKSTWKYNALLASLDDEQDDLNAPLKLTDPNFDIHHPYLHGLEGTVKKTLALSFPFHEFLKSLDPQDQQELIAALALGLPIPPNTHKSKSKRSMRYGTRGYPASSPVYLAEDGLPDEGPRLDDAEQFGSEFYDVLGPEGSLDPLGMRDPAPYAGSQEIYVSGSANIGAGAGYEAAYADEATPWGRKAGAWADWNPFTGDYLGEADD</sequence>
<evidence type="ECO:0000313" key="3">
    <source>
        <dbReference type="Proteomes" id="UP000813461"/>
    </source>
</evidence>
<dbReference type="Proteomes" id="UP000813461">
    <property type="component" value="Unassembled WGS sequence"/>
</dbReference>